<name>A0ABQ2Z859_9ACTN</name>
<dbReference type="EMBL" id="BMUT01000019">
    <property type="protein sequence ID" value="GGY08043.1"/>
    <property type="molecule type" value="Genomic_DNA"/>
</dbReference>
<reference evidence="2" key="1">
    <citation type="journal article" date="2019" name="Int. J. Syst. Evol. Microbiol.">
        <title>The Global Catalogue of Microorganisms (GCM) 10K type strain sequencing project: providing services to taxonomists for standard genome sequencing and annotation.</title>
        <authorList>
            <consortium name="The Broad Institute Genomics Platform"/>
            <consortium name="The Broad Institute Genome Sequencing Center for Infectious Disease"/>
            <person name="Wu L."/>
            <person name="Ma J."/>
        </authorList>
    </citation>
    <scope>NUCLEOTIDE SEQUENCE [LARGE SCALE GENOMIC DNA]</scope>
    <source>
        <strain evidence="2">JCM 4586</strain>
    </source>
</reference>
<evidence type="ECO:0000313" key="1">
    <source>
        <dbReference type="EMBL" id="GGY08043.1"/>
    </source>
</evidence>
<accession>A0ABQ2Z859</accession>
<proteinExistence type="predicted"/>
<organism evidence="1 2">
    <name type="scientific">Streptomyces hiroshimensis</name>
    <dbReference type="NCBI Taxonomy" id="66424"/>
    <lineage>
        <taxon>Bacteria</taxon>
        <taxon>Bacillati</taxon>
        <taxon>Actinomycetota</taxon>
        <taxon>Actinomycetes</taxon>
        <taxon>Kitasatosporales</taxon>
        <taxon>Streptomycetaceae</taxon>
        <taxon>Streptomyces</taxon>
    </lineage>
</organism>
<gene>
    <name evidence="1" type="ORF">GCM10010324_63720</name>
</gene>
<dbReference type="RefSeq" id="WP_190025232.1">
    <property type="nucleotide sequence ID" value="NZ_BMUT01000019.1"/>
</dbReference>
<comment type="caution">
    <text evidence="1">The sequence shown here is derived from an EMBL/GenBank/DDBJ whole genome shotgun (WGS) entry which is preliminary data.</text>
</comment>
<protein>
    <submittedName>
        <fullName evidence="1">Uncharacterized protein</fullName>
    </submittedName>
</protein>
<keyword evidence="2" id="KW-1185">Reference proteome</keyword>
<evidence type="ECO:0000313" key="2">
    <source>
        <dbReference type="Proteomes" id="UP000659223"/>
    </source>
</evidence>
<sequence>MEAWDAVFDGQYRPGEDGDGLIRVGRSGAWSFAVEYGDSTGRERLLKVSHGGVDAVRLDPMPEHPPKTFDHARDGQLICSFGIGEEHWRGGTEQRSAHQEEEPYKDRDRRTIGIIERHFGLSLPRKYVVAEGVLPFFAVRGTPEISDFEEADETLDS</sequence>
<dbReference type="Proteomes" id="UP000659223">
    <property type="component" value="Unassembled WGS sequence"/>
</dbReference>